<evidence type="ECO:0000313" key="14">
    <source>
        <dbReference type="EMBL" id="QJR34465.1"/>
    </source>
</evidence>
<evidence type="ECO:0000259" key="13">
    <source>
        <dbReference type="Pfam" id="PF07715"/>
    </source>
</evidence>
<keyword evidence="5" id="KW-0732">Signal</keyword>
<evidence type="ECO:0000256" key="7">
    <source>
        <dbReference type="ARBA" id="ARBA00023136"/>
    </source>
</evidence>
<evidence type="ECO:0000259" key="12">
    <source>
        <dbReference type="Pfam" id="PF00593"/>
    </source>
</evidence>
<keyword evidence="7 10" id="KW-0472">Membrane</keyword>
<keyword evidence="3 10" id="KW-1134">Transmembrane beta strand</keyword>
<dbReference type="SUPFAM" id="SSF49452">
    <property type="entry name" value="Starch-binding domain-like"/>
    <property type="match status" value="1"/>
</dbReference>
<dbReference type="Gene3D" id="2.60.40.1120">
    <property type="entry name" value="Carboxypeptidase-like, regulatory domain"/>
    <property type="match status" value="1"/>
</dbReference>
<dbReference type="InterPro" id="IPR013784">
    <property type="entry name" value="Carb-bd-like_fold"/>
</dbReference>
<dbReference type="Pfam" id="PF13620">
    <property type="entry name" value="CarboxypepD_reg"/>
    <property type="match status" value="1"/>
</dbReference>
<feature type="domain" description="TonB-dependent receptor plug" evidence="13">
    <location>
        <begin position="133"/>
        <end position="250"/>
    </location>
</feature>
<sequence>MFHRAIIGRLAVIAAVLLVALPSRALLAQTGTISGRVTDAATAQPIADARVVVAGTSFETQTSKDGEYRLTNVKPGRTGISVFRLGYKASRDSVTVVAGQTASLNVKMTQSVINLSEVVVTGTVGNQQRKAQAAVVASVSAADIIKDAPITSVANLLQSRVPGVALSSQSGTKGTATQIRIRGASSINLSNQPLLFIDGVRINEGQIGSGQSGQQFDRMNDLNPEEIESIEVVKGPAAATLYGADASAGVIQIITKKGRAGSNSFQQTLRLETGSSDARYTPPDNYGACTAALILPTSTNPLCRGKTVGDLVNDNPLARVGGFQKGSARVFNYSARGGGQNYGFNLSYGSDNSEGTLPNNKYNRYNVRTNVNYVANSKLNFDVGLGLVQSKIDLPDNDNNIFGWLGGGLLGSPLTRNDSPTGQLTQDGWYSNRHYNAINAIERSLLTKRVTTSITANYAPTTWFTNRVTGGMDYASDNQRSFFPKNDSLWYGGLTDGGSNASTARGAERYTFDYLGNMRKQLGADWETNLSFGLQVISTRNTLLTANGIGFVTNANNSVGSAATTTGGGGFTEQRQFGYLSQLQIGNQNKRFVQVGVRVDKNSSFGTTAPAFVLPKIGGSWAISEESFFEPLSGIFNTMRLRAAYGTTGRSPNPGDALTTLSAASFNISGSTSAGAIPGNPGNADLKPERGSEFEAGLDAGFFDNRVSAELTYFKKQTKDLIIARPIPPSLGFSSNPLANIGAVENSGLELALNISALNTQNVRWDIRAGANTLHNELTSLGDGADKVLPFNLGGAGRTIVGQQLGVFVSKKIESVDLATGKVIVSDTLAPMGNLFPTLEWNLTNTVTLFKNLRVSALLDAKRDFLVQNFTAFFRETQLVRSNLRLDPTALSPEERLRRFGNPTSGQPAFVTNKGNNATVNDVIDSYLEKGDFIRLREVSATYTLPSTLMKRIGNRVQSASLTFAVQNVKLWSDYSGADPEINSQTNAFSRQDFLTTPNPRNTVLRFNLTF</sequence>
<dbReference type="RefSeq" id="WP_171223892.1">
    <property type="nucleotide sequence ID" value="NZ_CP053085.1"/>
</dbReference>
<dbReference type="InterPro" id="IPR023996">
    <property type="entry name" value="TonB-dep_OMP_SusC/RagA"/>
</dbReference>
<dbReference type="PANTHER" id="PTHR30069">
    <property type="entry name" value="TONB-DEPENDENT OUTER MEMBRANE RECEPTOR"/>
    <property type="match status" value="1"/>
</dbReference>
<name>A0A6M4IK82_9BACT</name>
<evidence type="ECO:0000256" key="6">
    <source>
        <dbReference type="ARBA" id="ARBA00023077"/>
    </source>
</evidence>
<evidence type="ECO:0000256" key="11">
    <source>
        <dbReference type="RuleBase" id="RU003357"/>
    </source>
</evidence>
<dbReference type="EMBL" id="CP053085">
    <property type="protein sequence ID" value="QJR34465.1"/>
    <property type="molecule type" value="Genomic_DNA"/>
</dbReference>
<dbReference type="InterPro" id="IPR039426">
    <property type="entry name" value="TonB-dep_rcpt-like"/>
</dbReference>
<keyword evidence="9 10" id="KW-0998">Cell outer membrane</keyword>
<dbReference type="GO" id="GO:0009279">
    <property type="term" value="C:cell outer membrane"/>
    <property type="evidence" value="ECO:0007669"/>
    <property type="project" value="UniProtKB-SubCell"/>
</dbReference>
<accession>A0A6M4IK82</accession>
<evidence type="ECO:0000313" key="15">
    <source>
        <dbReference type="Proteomes" id="UP000500938"/>
    </source>
</evidence>
<keyword evidence="2 10" id="KW-0813">Transport</keyword>
<keyword evidence="8" id="KW-0675">Receptor</keyword>
<comment type="subcellular location">
    <subcellularLocation>
        <location evidence="1 10">Cell outer membrane</location>
        <topology evidence="1 10">Multi-pass membrane protein</topology>
    </subcellularLocation>
</comment>
<dbReference type="PANTHER" id="PTHR30069:SF29">
    <property type="entry name" value="HEMOGLOBIN AND HEMOGLOBIN-HAPTOGLOBIN-BINDING PROTEIN 1-RELATED"/>
    <property type="match status" value="1"/>
</dbReference>
<dbReference type="SUPFAM" id="SSF56935">
    <property type="entry name" value="Porins"/>
    <property type="match status" value="1"/>
</dbReference>
<keyword evidence="6 11" id="KW-0798">TonB box</keyword>
<dbReference type="NCBIfam" id="TIGR04056">
    <property type="entry name" value="OMP_RagA_SusC"/>
    <property type="match status" value="1"/>
</dbReference>
<organism evidence="14 15">
    <name type="scientific">Gemmatimonas groenlandica</name>
    <dbReference type="NCBI Taxonomy" id="2732249"/>
    <lineage>
        <taxon>Bacteria</taxon>
        <taxon>Pseudomonadati</taxon>
        <taxon>Gemmatimonadota</taxon>
        <taxon>Gemmatimonadia</taxon>
        <taxon>Gemmatimonadales</taxon>
        <taxon>Gemmatimonadaceae</taxon>
        <taxon>Gemmatimonas</taxon>
    </lineage>
</organism>
<dbReference type="PROSITE" id="PS52016">
    <property type="entry name" value="TONB_DEPENDENT_REC_3"/>
    <property type="match status" value="1"/>
</dbReference>
<dbReference type="GO" id="GO:0015344">
    <property type="term" value="F:siderophore uptake transmembrane transporter activity"/>
    <property type="evidence" value="ECO:0007669"/>
    <property type="project" value="TreeGrafter"/>
</dbReference>
<dbReference type="GO" id="GO:0030246">
    <property type="term" value="F:carbohydrate binding"/>
    <property type="evidence" value="ECO:0007669"/>
    <property type="project" value="InterPro"/>
</dbReference>
<protein>
    <submittedName>
        <fullName evidence="14">SusC/RagA family TonB-linked outer membrane protein</fullName>
    </submittedName>
</protein>
<evidence type="ECO:0000256" key="3">
    <source>
        <dbReference type="ARBA" id="ARBA00022452"/>
    </source>
</evidence>
<dbReference type="Pfam" id="PF07715">
    <property type="entry name" value="Plug"/>
    <property type="match status" value="1"/>
</dbReference>
<evidence type="ECO:0000256" key="1">
    <source>
        <dbReference type="ARBA" id="ARBA00004571"/>
    </source>
</evidence>
<evidence type="ECO:0000256" key="2">
    <source>
        <dbReference type="ARBA" id="ARBA00022448"/>
    </source>
</evidence>
<dbReference type="InterPro" id="IPR012910">
    <property type="entry name" value="Plug_dom"/>
</dbReference>
<keyword evidence="4 10" id="KW-0812">Transmembrane</keyword>
<dbReference type="GO" id="GO:0044718">
    <property type="term" value="P:siderophore transmembrane transport"/>
    <property type="evidence" value="ECO:0007669"/>
    <property type="project" value="TreeGrafter"/>
</dbReference>
<gene>
    <name evidence="14" type="ORF">HKW67_02470</name>
</gene>
<dbReference type="InterPro" id="IPR000531">
    <property type="entry name" value="Beta-barrel_TonB"/>
</dbReference>
<evidence type="ECO:0000256" key="10">
    <source>
        <dbReference type="PROSITE-ProRule" id="PRU01360"/>
    </source>
</evidence>
<dbReference type="Pfam" id="PF00593">
    <property type="entry name" value="TonB_dep_Rec_b-barrel"/>
    <property type="match status" value="1"/>
</dbReference>
<evidence type="ECO:0000256" key="9">
    <source>
        <dbReference type="ARBA" id="ARBA00023237"/>
    </source>
</evidence>
<proteinExistence type="inferred from homology"/>
<dbReference type="Gene3D" id="2.170.130.10">
    <property type="entry name" value="TonB-dependent receptor, plug domain"/>
    <property type="match status" value="1"/>
</dbReference>
<dbReference type="Gene3D" id="2.40.170.20">
    <property type="entry name" value="TonB-dependent receptor, beta-barrel domain"/>
    <property type="match status" value="1"/>
</dbReference>
<dbReference type="KEGG" id="ggr:HKW67_02470"/>
<evidence type="ECO:0000256" key="5">
    <source>
        <dbReference type="ARBA" id="ARBA00022729"/>
    </source>
</evidence>
<reference evidence="14 15" key="1">
    <citation type="submission" date="2020-05" db="EMBL/GenBank/DDBJ databases">
        <title>Complete genome sequence of Gemmatimonas greenlandica TET16.</title>
        <authorList>
            <person name="Zeng Y."/>
        </authorList>
    </citation>
    <scope>NUCLEOTIDE SEQUENCE [LARGE SCALE GENOMIC DNA]</scope>
    <source>
        <strain evidence="14 15">TET16</strain>
    </source>
</reference>
<dbReference type="Proteomes" id="UP000500938">
    <property type="component" value="Chromosome"/>
</dbReference>
<evidence type="ECO:0000256" key="4">
    <source>
        <dbReference type="ARBA" id="ARBA00022692"/>
    </source>
</evidence>
<comment type="similarity">
    <text evidence="10 11">Belongs to the TonB-dependent receptor family.</text>
</comment>
<feature type="domain" description="TonB-dependent receptor-like beta-barrel" evidence="12">
    <location>
        <begin position="396"/>
        <end position="774"/>
    </location>
</feature>
<evidence type="ECO:0000256" key="8">
    <source>
        <dbReference type="ARBA" id="ARBA00023170"/>
    </source>
</evidence>
<dbReference type="InterPro" id="IPR037066">
    <property type="entry name" value="Plug_dom_sf"/>
</dbReference>
<keyword evidence="15" id="KW-1185">Reference proteome</keyword>
<dbReference type="InterPro" id="IPR036942">
    <property type="entry name" value="Beta-barrel_TonB_sf"/>
</dbReference>
<dbReference type="AlphaFoldDB" id="A0A6M4IK82"/>